<dbReference type="Gene3D" id="3.30.160.60">
    <property type="entry name" value="Classic Zinc Finger"/>
    <property type="match status" value="1"/>
</dbReference>
<feature type="binding site" evidence="7">
    <location>
        <position position="11"/>
    </location>
    <ligand>
        <name>Zn(2+)</name>
        <dbReference type="ChEBI" id="CHEBI:29105"/>
    </ligand>
</feature>
<evidence type="ECO:0000256" key="6">
    <source>
        <dbReference type="PROSITE-ProRule" id="PRU00042"/>
    </source>
</evidence>
<dbReference type="PROSITE" id="PS51253">
    <property type="entry name" value="HTH_CENPB"/>
    <property type="match status" value="1"/>
</dbReference>
<sequence>MLKFDEICRICLATSRPSDRTSVFERSNEAESPDIICNKIFTLTDVKMSEDDGLPNSICDCCLLQVEEFFAFRMKVQHSDLFLKSQLLCNTNNHVQYKKRIFESVTSNVVPVIEKQKEEIKEEVLIIEDETEVTEEVETVYIKKGFMCGICKKNFSISSNLKRHIKIHNTENYSCDSCDFSTFRLDNLKRHKEKHKNSPSVKHSLLQCPLCDFNCKYRNTILEHLVFKHNINTGNEVLTFANEQEFSDWKKIVEKNEKCFFTRTRGNRIVKQDNCVIASFKCFRDGLFSSRAVKRNIKLSNRINGFCPASIDAHIFPSGKVEVKYCRTHVGHKKVLGRLTLNNNKRNDVERKLPSKMFSERKLVFRSQGLEPQQSCIKQDSQEKTKNLNLNPGKPKFKSKLKGRQNTQNDKTKTSPLECRTIIINQGKLSPDVKLQILKRAKVGYSTKCLAALFGCEKTDIEEVLANKDKILEWEEGLVNQMLYREIQKLRSKDGVITDQLVMQKAKEISGSIGSFKIDDVWLDRFKIKYLVIL</sequence>
<reference evidence="13" key="1">
    <citation type="submission" date="2015-12" db="EMBL/GenBank/DDBJ databases">
        <title>De novo transcriptome assembly of four potential Pierce s Disease insect vectors from Arizona vineyards.</title>
        <authorList>
            <person name="Tassone E.E."/>
        </authorList>
    </citation>
    <scope>NUCLEOTIDE SEQUENCE</scope>
</reference>
<keyword evidence="2 7" id="KW-0479">Metal-binding</keyword>
<name>A0A1B6E798_9HEMI</name>
<dbReference type="Pfam" id="PF07776">
    <property type="entry name" value="zf-AD"/>
    <property type="match status" value="1"/>
</dbReference>
<protein>
    <recommendedName>
        <fullName evidence="14">HTH CENPB-type domain-containing protein</fullName>
    </recommendedName>
</protein>
<accession>A0A1B6E798</accession>
<evidence type="ECO:0000256" key="2">
    <source>
        <dbReference type="ARBA" id="ARBA00022723"/>
    </source>
</evidence>
<dbReference type="GO" id="GO:0008270">
    <property type="term" value="F:zinc ion binding"/>
    <property type="evidence" value="ECO:0007669"/>
    <property type="project" value="UniProtKB-UniRule"/>
</dbReference>
<evidence type="ECO:0000259" key="9">
    <source>
        <dbReference type="PROSITE" id="PS50157"/>
    </source>
</evidence>
<dbReference type="Pfam" id="PF00096">
    <property type="entry name" value="zf-C2H2"/>
    <property type="match status" value="1"/>
</dbReference>
<organism evidence="13">
    <name type="scientific">Clastoptera arizonana</name>
    <name type="common">Arizona spittle bug</name>
    <dbReference type="NCBI Taxonomy" id="38151"/>
    <lineage>
        <taxon>Eukaryota</taxon>
        <taxon>Metazoa</taxon>
        <taxon>Ecdysozoa</taxon>
        <taxon>Arthropoda</taxon>
        <taxon>Hexapoda</taxon>
        <taxon>Insecta</taxon>
        <taxon>Pterygota</taxon>
        <taxon>Neoptera</taxon>
        <taxon>Paraneoptera</taxon>
        <taxon>Hemiptera</taxon>
        <taxon>Auchenorrhyncha</taxon>
        <taxon>Cercopoidea</taxon>
        <taxon>Clastopteridae</taxon>
        <taxon>Clastoptera</taxon>
    </lineage>
</organism>
<evidence type="ECO:0000256" key="8">
    <source>
        <dbReference type="SAM" id="MobiDB-lite"/>
    </source>
</evidence>
<dbReference type="PROSITE" id="PS51915">
    <property type="entry name" value="ZAD"/>
    <property type="match status" value="1"/>
</dbReference>
<proteinExistence type="predicted"/>
<feature type="domain" description="C2H2-type" evidence="9">
    <location>
        <begin position="173"/>
        <end position="200"/>
    </location>
</feature>
<dbReference type="FunFam" id="3.30.160.60:FF:000446">
    <property type="entry name" value="Zinc finger protein"/>
    <property type="match status" value="1"/>
</dbReference>
<dbReference type="InterPro" id="IPR012934">
    <property type="entry name" value="Znf_AD"/>
</dbReference>
<dbReference type="PROSITE" id="PS50157">
    <property type="entry name" value="ZINC_FINGER_C2H2_2"/>
    <property type="match status" value="2"/>
</dbReference>
<comment type="subcellular location">
    <subcellularLocation>
        <location evidence="1">Nucleus</location>
    </subcellularLocation>
</comment>
<dbReference type="InterPro" id="IPR006600">
    <property type="entry name" value="HTH_CenpB_DNA-bd_dom"/>
</dbReference>
<dbReference type="SUPFAM" id="SSF46689">
    <property type="entry name" value="Homeodomain-like"/>
    <property type="match status" value="1"/>
</dbReference>
<dbReference type="EMBL" id="GEDC01029676">
    <property type="protein sequence ID" value="JAS07622.1"/>
    <property type="molecule type" value="Transcribed_RNA"/>
</dbReference>
<evidence type="ECO:0000256" key="1">
    <source>
        <dbReference type="ARBA" id="ARBA00004123"/>
    </source>
</evidence>
<dbReference type="PROSITE" id="PS00028">
    <property type="entry name" value="ZINC_FINGER_C2H2_1"/>
    <property type="match status" value="1"/>
</dbReference>
<keyword evidence="3 6" id="KW-0863">Zinc-finger</keyword>
<dbReference type="GO" id="GO:0003677">
    <property type="term" value="F:DNA binding"/>
    <property type="evidence" value="ECO:0007669"/>
    <property type="project" value="UniProtKB-KW"/>
</dbReference>
<dbReference type="SMART" id="SM00355">
    <property type="entry name" value="ZnF_C2H2"/>
    <property type="match status" value="3"/>
</dbReference>
<dbReference type="Gene3D" id="3.40.1800.20">
    <property type="match status" value="1"/>
</dbReference>
<dbReference type="PANTHER" id="PTHR33936:SF24">
    <property type="entry name" value="C2H2-TYPE DOMAIN-CONTAINING PROTEIN"/>
    <property type="match status" value="1"/>
</dbReference>
<evidence type="ECO:0000256" key="5">
    <source>
        <dbReference type="ARBA" id="ARBA00023125"/>
    </source>
</evidence>
<dbReference type="AlphaFoldDB" id="A0A1B6E798"/>
<feature type="domain" description="HTH CENPB-type" evidence="10">
    <location>
        <begin position="467"/>
        <end position="534"/>
    </location>
</feature>
<keyword evidence="4 7" id="KW-0862">Zinc</keyword>
<dbReference type="GO" id="GO:0005634">
    <property type="term" value="C:nucleus"/>
    <property type="evidence" value="ECO:0007669"/>
    <property type="project" value="UniProtKB-SubCell"/>
</dbReference>
<dbReference type="EMBL" id="GEDC01003485">
    <property type="protein sequence ID" value="JAS33813.1"/>
    <property type="molecule type" value="Transcribed_RNA"/>
</dbReference>
<feature type="domain" description="ZAD" evidence="11">
    <location>
        <begin position="6"/>
        <end position="86"/>
    </location>
</feature>
<dbReference type="SMART" id="SM00674">
    <property type="entry name" value="CENPB"/>
    <property type="match status" value="1"/>
</dbReference>
<feature type="region of interest" description="Disordered" evidence="8">
    <location>
        <begin position="373"/>
        <end position="413"/>
    </location>
</feature>
<evidence type="ECO:0000259" key="11">
    <source>
        <dbReference type="PROSITE" id="PS51915"/>
    </source>
</evidence>
<dbReference type="SUPFAM" id="SSF57716">
    <property type="entry name" value="Glucocorticoid receptor-like (DNA-binding domain)"/>
    <property type="match status" value="1"/>
</dbReference>
<dbReference type="SMART" id="SM00868">
    <property type="entry name" value="zf-AD"/>
    <property type="match status" value="1"/>
</dbReference>
<dbReference type="SUPFAM" id="SSF57667">
    <property type="entry name" value="beta-beta-alpha zinc fingers"/>
    <property type="match status" value="1"/>
</dbReference>
<feature type="domain" description="C2H2-type" evidence="9">
    <location>
        <begin position="146"/>
        <end position="173"/>
    </location>
</feature>
<evidence type="ECO:0000313" key="12">
    <source>
        <dbReference type="EMBL" id="JAS07622.1"/>
    </source>
</evidence>
<dbReference type="PANTHER" id="PTHR33936">
    <property type="entry name" value="PROTEIN CBG17840"/>
    <property type="match status" value="1"/>
</dbReference>
<dbReference type="InterPro" id="IPR009057">
    <property type="entry name" value="Homeodomain-like_sf"/>
</dbReference>
<keyword evidence="5" id="KW-0238">DNA-binding</keyword>
<feature type="binding site" evidence="7">
    <location>
        <position position="62"/>
    </location>
    <ligand>
        <name>Zn(2+)</name>
        <dbReference type="ChEBI" id="CHEBI:29105"/>
    </ligand>
</feature>
<dbReference type="Gene3D" id="1.10.10.60">
    <property type="entry name" value="Homeodomain-like"/>
    <property type="match status" value="1"/>
</dbReference>
<feature type="binding site" evidence="7">
    <location>
        <position position="59"/>
    </location>
    <ligand>
        <name>Zn(2+)</name>
        <dbReference type="ChEBI" id="CHEBI:29105"/>
    </ligand>
</feature>
<evidence type="ECO:0008006" key="14">
    <source>
        <dbReference type="Google" id="ProtNLM"/>
    </source>
</evidence>
<gene>
    <name evidence="13" type="ORF">g.28587</name>
    <name evidence="12" type="ORF">g.28606</name>
</gene>
<feature type="binding site" evidence="7">
    <location>
        <position position="8"/>
    </location>
    <ligand>
        <name>Zn(2+)</name>
        <dbReference type="ChEBI" id="CHEBI:29105"/>
    </ligand>
</feature>
<dbReference type="InterPro" id="IPR036236">
    <property type="entry name" value="Znf_C2H2_sf"/>
</dbReference>
<evidence type="ECO:0000256" key="4">
    <source>
        <dbReference type="ARBA" id="ARBA00022833"/>
    </source>
</evidence>
<evidence type="ECO:0000313" key="13">
    <source>
        <dbReference type="EMBL" id="JAS33813.1"/>
    </source>
</evidence>
<dbReference type="InterPro" id="IPR052797">
    <property type="entry name" value="RegFact_GeneExpr_CellDeath"/>
</dbReference>
<dbReference type="InterPro" id="IPR013087">
    <property type="entry name" value="Znf_C2H2_type"/>
</dbReference>
<evidence type="ECO:0000256" key="7">
    <source>
        <dbReference type="PROSITE-ProRule" id="PRU01263"/>
    </source>
</evidence>
<evidence type="ECO:0000256" key="3">
    <source>
        <dbReference type="ARBA" id="ARBA00022771"/>
    </source>
</evidence>
<evidence type="ECO:0000259" key="10">
    <source>
        <dbReference type="PROSITE" id="PS51253"/>
    </source>
</evidence>